<reference evidence="5 6" key="1">
    <citation type="journal article" date="2018" name="ACS Chem. Biol.">
        <title>Ketoreductase domain dysfunction expands chemodiversity: malyngamide biosynthesis in the cyanobacterium Okeania hirsuta.</title>
        <authorList>
            <person name="Moss N.A."/>
            <person name="Leao T."/>
            <person name="Rankin M."/>
            <person name="McCullough T.M."/>
            <person name="Qu P."/>
            <person name="Korobeynikov A."/>
            <person name="Smith J.L."/>
            <person name="Gerwick L."/>
            <person name="Gerwick W.H."/>
        </authorList>
    </citation>
    <scope>NUCLEOTIDE SEQUENCE [LARGE SCALE GENOMIC DNA]</scope>
    <source>
        <strain evidence="5 6">PAB10Feb10-1</strain>
    </source>
</reference>
<gene>
    <name evidence="5" type="ORF">D5R40_01410</name>
</gene>
<dbReference type="Pfam" id="PF01408">
    <property type="entry name" value="GFO_IDH_MocA"/>
    <property type="match status" value="1"/>
</dbReference>
<keyword evidence="6" id="KW-1185">Reference proteome</keyword>
<protein>
    <submittedName>
        <fullName evidence="5">Gfo/Idh/MocA family oxidoreductase</fullName>
    </submittedName>
</protein>
<dbReference type="GO" id="GO:0016491">
    <property type="term" value="F:oxidoreductase activity"/>
    <property type="evidence" value="ECO:0007669"/>
    <property type="project" value="UniProtKB-KW"/>
</dbReference>
<evidence type="ECO:0000256" key="1">
    <source>
        <dbReference type="ARBA" id="ARBA00010928"/>
    </source>
</evidence>
<dbReference type="SUPFAM" id="SSF51735">
    <property type="entry name" value="NAD(P)-binding Rossmann-fold domains"/>
    <property type="match status" value="1"/>
</dbReference>
<dbReference type="AlphaFoldDB" id="A0A3N6RRM1"/>
<feature type="domain" description="Gfo/Idh/MocA-like oxidoreductase N-terminal" evidence="3">
    <location>
        <begin position="16"/>
        <end position="133"/>
    </location>
</feature>
<dbReference type="Proteomes" id="UP000269154">
    <property type="component" value="Unassembled WGS sequence"/>
</dbReference>
<dbReference type="InterPro" id="IPR000683">
    <property type="entry name" value="Gfo/Idh/MocA-like_OxRdtase_N"/>
</dbReference>
<keyword evidence="2" id="KW-0560">Oxidoreductase</keyword>
<dbReference type="OrthoDB" id="6183734at2"/>
<evidence type="ECO:0000259" key="3">
    <source>
        <dbReference type="Pfam" id="PF01408"/>
    </source>
</evidence>
<name>A0A3N6RRM1_9CYAN</name>
<comment type="similarity">
    <text evidence="1">Belongs to the Gfo/Idh/MocA family.</text>
</comment>
<sequence>MQINDQIPMPEQPRPIVIIGAGGIVSDAHLPAYQIAGFKVAGITDIKQEKAVSLAQKFSIPNVYASVEQAVAHAPANTVFDIAVPASALPGLLPKFPRGAGILIQKPMGEDLAQARQLLSICREREYTAAVNFQLRTAPPVIADRHLIEEGNLGELNDIEMRVTVYTPWHLWDFLEKCQRVEILYHSIHYIDLIRSFLGDPKGVYAKTVKHPKMMKMSSVRTTLMLDYGEFVRATINTNHCHEFGLKHQESYLKFEGSQGAIKIHLGVLMDYPKGTNDEFEVCLLRGEQEAEWQSYEIRGSWFPEAFIGSMSSLMRKLEDPSRPLPTSVEDAFVTMSCVEAAYQSSEGGGVPLH</sequence>
<evidence type="ECO:0000259" key="4">
    <source>
        <dbReference type="Pfam" id="PF02894"/>
    </source>
</evidence>
<dbReference type="GO" id="GO:0000166">
    <property type="term" value="F:nucleotide binding"/>
    <property type="evidence" value="ECO:0007669"/>
    <property type="project" value="InterPro"/>
</dbReference>
<comment type="caution">
    <text evidence="5">The sequence shown here is derived from an EMBL/GenBank/DDBJ whole genome shotgun (WGS) entry which is preliminary data.</text>
</comment>
<dbReference type="SUPFAM" id="SSF55347">
    <property type="entry name" value="Glyceraldehyde-3-phosphate dehydrogenase-like, C-terminal domain"/>
    <property type="match status" value="1"/>
</dbReference>
<evidence type="ECO:0000313" key="6">
    <source>
        <dbReference type="Proteomes" id="UP000269154"/>
    </source>
</evidence>
<evidence type="ECO:0000256" key="2">
    <source>
        <dbReference type="ARBA" id="ARBA00023002"/>
    </source>
</evidence>
<evidence type="ECO:0000313" key="5">
    <source>
        <dbReference type="EMBL" id="RQH56528.1"/>
    </source>
</evidence>
<accession>A0A3N6RRM1</accession>
<dbReference type="Pfam" id="PF02894">
    <property type="entry name" value="GFO_IDH_MocA_C"/>
    <property type="match status" value="1"/>
</dbReference>
<dbReference type="InterPro" id="IPR051317">
    <property type="entry name" value="Gfo/Idh/MocA_oxidoreduct"/>
</dbReference>
<organism evidence="5 6">
    <name type="scientific">Okeania hirsuta</name>
    <dbReference type="NCBI Taxonomy" id="1458930"/>
    <lineage>
        <taxon>Bacteria</taxon>
        <taxon>Bacillati</taxon>
        <taxon>Cyanobacteriota</taxon>
        <taxon>Cyanophyceae</taxon>
        <taxon>Oscillatoriophycideae</taxon>
        <taxon>Oscillatoriales</taxon>
        <taxon>Microcoleaceae</taxon>
        <taxon>Okeania</taxon>
    </lineage>
</organism>
<feature type="domain" description="Gfo/Idh/MocA-like oxidoreductase C-terminal" evidence="4">
    <location>
        <begin position="145"/>
        <end position="350"/>
    </location>
</feature>
<dbReference type="Gene3D" id="3.40.50.720">
    <property type="entry name" value="NAD(P)-binding Rossmann-like Domain"/>
    <property type="match status" value="1"/>
</dbReference>
<dbReference type="PANTHER" id="PTHR43708">
    <property type="entry name" value="CONSERVED EXPRESSED OXIDOREDUCTASE (EUROFUNG)"/>
    <property type="match status" value="1"/>
</dbReference>
<dbReference type="InterPro" id="IPR004104">
    <property type="entry name" value="Gfo/Idh/MocA-like_OxRdtase_C"/>
</dbReference>
<dbReference type="EMBL" id="RCBY01000004">
    <property type="protein sequence ID" value="RQH56528.1"/>
    <property type="molecule type" value="Genomic_DNA"/>
</dbReference>
<proteinExistence type="inferred from homology"/>
<dbReference type="PANTHER" id="PTHR43708:SF5">
    <property type="entry name" value="CONSERVED EXPRESSED OXIDOREDUCTASE (EUROFUNG)-RELATED"/>
    <property type="match status" value="1"/>
</dbReference>
<dbReference type="InterPro" id="IPR036291">
    <property type="entry name" value="NAD(P)-bd_dom_sf"/>
</dbReference>
<dbReference type="Gene3D" id="3.30.360.10">
    <property type="entry name" value="Dihydrodipicolinate Reductase, domain 2"/>
    <property type="match status" value="1"/>
</dbReference>